<accession>A0ABD3P7G4</accession>
<dbReference type="Pfam" id="PF00153">
    <property type="entry name" value="Mito_carr"/>
    <property type="match status" value="2"/>
</dbReference>
<keyword evidence="8" id="KW-1185">Reference proteome</keyword>
<evidence type="ECO:0000313" key="8">
    <source>
        <dbReference type="Proteomes" id="UP001530400"/>
    </source>
</evidence>
<feature type="transmembrane region" description="Helical" evidence="6">
    <location>
        <begin position="187"/>
        <end position="209"/>
    </location>
</feature>
<feature type="transmembrane region" description="Helical" evidence="6">
    <location>
        <begin position="242"/>
        <end position="260"/>
    </location>
</feature>
<evidence type="ECO:0000256" key="2">
    <source>
        <dbReference type="ARBA" id="ARBA00022692"/>
    </source>
</evidence>
<dbReference type="PANTHER" id="PTHR46080">
    <property type="entry name" value="MITOCHONDRIAL SUBSTRATE CARRIER FAMILY PROTEIN J"/>
    <property type="match status" value="1"/>
</dbReference>
<feature type="repeat" description="Solcar" evidence="4">
    <location>
        <begin position="133"/>
        <end position="216"/>
    </location>
</feature>
<sequence>MSAVKISGVDARAYLQSRTANKTSWSDLDKTRLYSIGTGMYSGLTVLLHPLTVLKIRRQTGSIIENAGTNNIRQYYRGLGVILSMAIPARILYISTLEFTREYAEHIATSLILDPPQYFPFSQNQLQPLLPLVTPFSGGVAGGMAALSSQLIVVPMDVISQKQMVSENPISAREVMRTIISFDGYRGLFRGFGLSLLTSLPAGSIWWAIYAGSKDQLLKMNLDFGMKTEAALIPGFETAKLATIQVASVFSAAIAAALVTQPLDTIKTRLQVLGTTSGASAMSITKELASTGKLYQGLLPRIAHMGIWGSVLSSAYEYLKVVSRKDA</sequence>
<comment type="subcellular location">
    <subcellularLocation>
        <location evidence="1">Membrane</location>
        <topology evidence="1">Multi-pass membrane protein</topology>
    </subcellularLocation>
</comment>
<name>A0ABD3P7G4_9STRA</name>
<keyword evidence="2 4" id="KW-0812">Transmembrane</keyword>
<evidence type="ECO:0000313" key="7">
    <source>
        <dbReference type="EMBL" id="KAL3783995.1"/>
    </source>
</evidence>
<dbReference type="GO" id="GO:0016020">
    <property type="term" value="C:membrane"/>
    <property type="evidence" value="ECO:0007669"/>
    <property type="project" value="UniProtKB-SubCell"/>
</dbReference>
<keyword evidence="5" id="KW-0813">Transport</keyword>
<dbReference type="InterPro" id="IPR018108">
    <property type="entry name" value="MCP_transmembrane"/>
</dbReference>
<feature type="transmembrane region" description="Helical" evidence="6">
    <location>
        <begin position="129"/>
        <end position="154"/>
    </location>
</feature>
<protein>
    <recommendedName>
        <fullName evidence="9">Mitochondrial carrier protein</fullName>
    </recommendedName>
</protein>
<dbReference type="AlphaFoldDB" id="A0ABD3P7G4"/>
<keyword evidence="6" id="KW-1133">Transmembrane helix</keyword>
<comment type="caution">
    <text evidence="7">The sequence shown here is derived from an EMBL/GenBank/DDBJ whole genome shotgun (WGS) entry which is preliminary data.</text>
</comment>
<comment type="similarity">
    <text evidence="5">Belongs to the mitochondrial carrier (TC 2.A.29) family.</text>
</comment>
<gene>
    <name evidence="7" type="ORF">ACHAWO_000367</name>
</gene>
<feature type="transmembrane region" description="Helical" evidence="6">
    <location>
        <begin position="33"/>
        <end position="54"/>
    </location>
</feature>
<dbReference type="InterPro" id="IPR023395">
    <property type="entry name" value="MCP_dom_sf"/>
</dbReference>
<keyword evidence="3 4" id="KW-0472">Membrane</keyword>
<dbReference type="EMBL" id="JALLPJ020000743">
    <property type="protein sequence ID" value="KAL3783995.1"/>
    <property type="molecule type" value="Genomic_DNA"/>
</dbReference>
<proteinExistence type="inferred from homology"/>
<dbReference type="Gene3D" id="1.50.40.10">
    <property type="entry name" value="Mitochondrial carrier domain"/>
    <property type="match status" value="1"/>
</dbReference>
<dbReference type="PROSITE" id="PS50920">
    <property type="entry name" value="SOLCAR"/>
    <property type="match status" value="2"/>
</dbReference>
<feature type="transmembrane region" description="Helical" evidence="6">
    <location>
        <begin position="75"/>
        <end position="93"/>
    </location>
</feature>
<evidence type="ECO:0008006" key="9">
    <source>
        <dbReference type="Google" id="ProtNLM"/>
    </source>
</evidence>
<organism evidence="7 8">
    <name type="scientific">Cyclotella atomus</name>
    <dbReference type="NCBI Taxonomy" id="382360"/>
    <lineage>
        <taxon>Eukaryota</taxon>
        <taxon>Sar</taxon>
        <taxon>Stramenopiles</taxon>
        <taxon>Ochrophyta</taxon>
        <taxon>Bacillariophyta</taxon>
        <taxon>Coscinodiscophyceae</taxon>
        <taxon>Thalassiosirophycidae</taxon>
        <taxon>Stephanodiscales</taxon>
        <taxon>Stephanodiscaceae</taxon>
        <taxon>Cyclotella</taxon>
    </lineage>
</organism>
<evidence type="ECO:0000256" key="1">
    <source>
        <dbReference type="ARBA" id="ARBA00004141"/>
    </source>
</evidence>
<feature type="repeat" description="Solcar" evidence="4">
    <location>
        <begin position="239"/>
        <end position="322"/>
    </location>
</feature>
<evidence type="ECO:0000256" key="5">
    <source>
        <dbReference type="RuleBase" id="RU000488"/>
    </source>
</evidence>
<dbReference type="Proteomes" id="UP001530400">
    <property type="component" value="Unassembled WGS sequence"/>
</dbReference>
<evidence type="ECO:0000256" key="3">
    <source>
        <dbReference type="ARBA" id="ARBA00023136"/>
    </source>
</evidence>
<evidence type="ECO:0000256" key="6">
    <source>
        <dbReference type="SAM" id="Phobius"/>
    </source>
</evidence>
<dbReference type="PANTHER" id="PTHR46080:SF3">
    <property type="entry name" value="MITOCHONDRIAL SUBSTRATE CARRIER FAMILY PROTEIN"/>
    <property type="match status" value="1"/>
</dbReference>
<dbReference type="SUPFAM" id="SSF103506">
    <property type="entry name" value="Mitochondrial carrier"/>
    <property type="match status" value="1"/>
</dbReference>
<evidence type="ECO:0000256" key="4">
    <source>
        <dbReference type="PROSITE-ProRule" id="PRU00282"/>
    </source>
</evidence>
<reference evidence="7 8" key="1">
    <citation type="submission" date="2024-10" db="EMBL/GenBank/DDBJ databases">
        <title>Updated reference genomes for cyclostephanoid diatoms.</title>
        <authorList>
            <person name="Roberts W.R."/>
            <person name="Alverson A.J."/>
        </authorList>
    </citation>
    <scope>NUCLEOTIDE SEQUENCE [LARGE SCALE GENOMIC DNA]</scope>
    <source>
        <strain evidence="7 8">AJA010-31</strain>
    </source>
</reference>